<name>A0A644YQA6_9ZZZZ</name>
<gene>
    <name evidence="1" type="ORF">SDC9_77049</name>
</gene>
<protein>
    <submittedName>
        <fullName evidence="1">Uncharacterized protein</fullName>
    </submittedName>
</protein>
<proteinExistence type="predicted"/>
<dbReference type="AntiFam" id="ANF00149">
    <property type="entry name" value="Shadow ORF (opposite cshA)"/>
</dbReference>
<evidence type="ECO:0000313" key="1">
    <source>
        <dbReference type="EMBL" id="MPM30499.1"/>
    </source>
</evidence>
<sequence>MDALGVHAPHLQKFGDALRGPLCVAENHGPVVVPAVHNSGDGLCLAVIADLQSVLEDVRFVLLVRLDGNLLRVPLIDPGNIQHLTGDRCGEHAQILPLVHPVQQAGHIMDKAHVQHPVRLVQHHRLGGVHPDRAALHVVRQAARRGDDDLGLPLQNINLLADGLSAVKAHHPNAGTERRDVPQLVGDLDSQLPGGRQNDRLNGLVLRGNVFHNGNPVCEGLAGAGGSLCDHVLPRQHRGDTPGLHGGGELDIALFNGTHDLRRQSKTLEPDALCQFHKLFFPFPISFFSVSGPDRGAVLHFCYKSLLLYPLWRNL</sequence>
<dbReference type="EMBL" id="VSSQ01005802">
    <property type="protein sequence ID" value="MPM30499.1"/>
    <property type="molecule type" value="Genomic_DNA"/>
</dbReference>
<comment type="caution">
    <text evidence="1">The sequence shown here is derived from an EMBL/GenBank/DDBJ whole genome shotgun (WGS) entry which is preliminary data.</text>
</comment>
<reference evidence="1" key="1">
    <citation type="submission" date="2019-08" db="EMBL/GenBank/DDBJ databases">
        <authorList>
            <person name="Kucharzyk K."/>
            <person name="Murdoch R.W."/>
            <person name="Higgins S."/>
            <person name="Loffler F."/>
        </authorList>
    </citation>
    <scope>NUCLEOTIDE SEQUENCE</scope>
</reference>
<organism evidence="1">
    <name type="scientific">bioreactor metagenome</name>
    <dbReference type="NCBI Taxonomy" id="1076179"/>
    <lineage>
        <taxon>unclassified sequences</taxon>
        <taxon>metagenomes</taxon>
        <taxon>ecological metagenomes</taxon>
    </lineage>
</organism>
<accession>A0A644YQA6</accession>
<dbReference type="AlphaFoldDB" id="A0A644YQA6"/>